<dbReference type="eggNOG" id="COG0457">
    <property type="taxonomic scope" value="Bacteria"/>
</dbReference>
<dbReference type="InterPro" id="IPR027417">
    <property type="entry name" value="P-loop_NTPase"/>
</dbReference>
<name>K9X379_9NOST</name>
<dbReference type="PANTHER" id="PTHR45641:SF19">
    <property type="entry name" value="NEPHROCYSTIN-3"/>
    <property type="match status" value="1"/>
</dbReference>
<protein>
    <submittedName>
        <fullName evidence="5">Tfp pilus assembly protein PilF</fullName>
    </submittedName>
</protein>
<dbReference type="Pfam" id="PF00931">
    <property type="entry name" value="NB-ARC"/>
    <property type="match status" value="1"/>
</dbReference>
<dbReference type="GO" id="GO:0043531">
    <property type="term" value="F:ADP binding"/>
    <property type="evidence" value="ECO:0007669"/>
    <property type="project" value="InterPro"/>
</dbReference>
<dbReference type="InterPro" id="IPR019734">
    <property type="entry name" value="TPR_rpt"/>
</dbReference>
<evidence type="ECO:0000256" key="1">
    <source>
        <dbReference type="ARBA" id="ARBA00022737"/>
    </source>
</evidence>
<dbReference type="Gene3D" id="3.40.50.300">
    <property type="entry name" value="P-loop containing nucleotide triphosphate hydrolases"/>
    <property type="match status" value="1"/>
</dbReference>
<accession>K9X379</accession>
<dbReference type="AlphaFoldDB" id="K9X379"/>
<keyword evidence="1" id="KW-0677">Repeat</keyword>
<evidence type="ECO:0000256" key="3">
    <source>
        <dbReference type="PROSITE-ProRule" id="PRU00339"/>
    </source>
</evidence>
<dbReference type="RefSeq" id="WP_015209791.1">
    <property type="nucleotide sequence ID" value="NC_019757.1"/>
</dbReference>
<dbReference type="SUPFAM" id="SSF52540">
    <property type="entry name" value="P-loop containing nucleoside triphosphate hydrolases"/>
    <property type="match status" value="1"/>
</dbReference>
<gene>
    <name evidence="5" type="ORF">Cylst_4465</name>
</gene>
<feature type="repeat" description="TPR" evidence="3">
    <location>
        <begin position="526"/>
        <end position="559"/>
    </location>
</feature>
<dbReference type="PATRIC" id="fig|56107.3.peg.4897"/>
<dbReference type="EMBL" id="CP003642">
    <property type="protein sequence ID" value="AFZ26549.1"/>
    <property type="molecule type" value="Genomic_DNA"/>
</dbReference>
<dbReference type="Gene3D" id="1.25.40.10">
    <property type="entry name" value="Tetratricopeptide repeat domain"/>
    <property type="match status" value="3"/>
</dbReference>
<keyword evidence="6" id="KW-1185">Reference proteome</keyword>
<dbReference type="PRINTS" id="PR00364">
    <property type="entry name" value="DISEASERSIST"/>
</dbReference>
<organism evidence="5 6">
    <name type="scientific">Cylindrospermum stagnale PCC 7417</name>
    <dbReference type="NCBI Taxonomy" id="56107"/>
    <lineage>
        <taxon>Bacteria</taxon>
        <taxon>Bacillati</taxon>
        <taxon>Cyanobacteriota</taxon>
        <taxon>Cyanophyceae</taxon>
        <taxon>Nostocales</taxon>
        <taxon>Nostocaceae</taxon>
        <taxon>Cylindrospermum</taxon>
    </lineage>
</organism>
<dbReference type="KEGG" id="csg:Cylst_4465"/>
<feature type="repeat" description="TPR" evidence="3">
    <location>
        <begin position="736"/>
        <end position="769"/>
    </location>
</feature>
<dbReference type="SUPFAM" id="SSF48452">
    <property type="entry name" value="TPR-like"/>
    <property type="match status" value="3"/>
</dbReference>
<evidence type="ECO:0000256" key="2">
    <source>
        <dbReference type="ARBA" id="ARBA00022803"/>
    </source>
</evidence>
<keyword evidence="2 3" id="KW-0802">TPR repeat</keyword>
<sequence>MEWDDFLATEAATHGLSPEQTEAFLIRLNKKNSGKGEAKLAVELNIDVTAFKKRMTQVYDKFAQSCPELANSHRGKLEKLRAWLTAKYNGVENTPPTIKETHHNLPPAVPSERFVGREEELQKLHQQLQTSQQVAIVAVEGMGGVGKTELATQYAKQHLQNYPGGVCWLSAQGIDVGIQILRFAELKFNIIAPDDWELIDRVKFCCEKWEPGEVLLVFDNVTDYKQVQCYQPESPRFKLLLTTRFEFDSTLQQLPLGVLKPLAAMKLLKLLVGRERLQNEAWFARKICKFLGYLPLALELVGRYLMKMPDLSLETLWKRLDKKRLEHEAIAKANPLMLYQYGVAEAFELSWEKLDEKAQGLGCWLSLYALADIPYSVEGMEDDEEQELLEKAIRDLRELHLIERINKGIYRLHPLIRQFFQMKLDESSNADEVKTAFVAEMLEIGEEIPQQPTLDVIQKLTPFIPHLAEVANDLSEYISDENLMIPFTKLGWFYQGQCFYEQAEPWLEKCIEVIKNRLGSEHCYFAISSSNLALLYQSQGRYKEAKQKFQQALELSKYWSVKDEVLFAIILDNLAVIFYLQGQYKEAEAKFQQALEIFTTILGDENTRVANTLNHLAQVYQTQDNYSKAGTLLKQVLEMRKNLQGENHPDFAQSLNNLAAFYASQGDYIEAQTLCWQALKMKNILQGENHPDVALILTNIGVLYFYQKSFNEAEALLKQALEMRKCLHGETHPDIANSLNHMALFYSGSSRYDEAEPLFKKALEIRKSLLSENHPDIATSLYNLARLYTDTGCYTKAKSHYQEPLVIYERTLGVGHSRTMNVRESYAIFLEEVYR</sequence>
<dbReference type="eggNOG" id="COG3903">
    <property type="taxonomic scope" value="Bacteria"/>
</dbReference>
<dbReference type="STRING" id="56107.Cylst_4465"/>
<dbReference type="Proteomes" id="UP000010475">
    <property type="component" value="Chromosome"/>
</dbReference>
<dbReference type="SMART" id="SM00028">
    <property type="entry name" value="TPR"/>
    <property type="match status" value="8"/>
</dbReference>
<evidence type="ECO:0000259" key="4">
    <source>
        <dbReference type="Pfam" id="PF00931"/>
    </source>
</evidence>
<dbReference type="Pfam" id="PF13424">
    <property type="entry name" value="TPR_12"/>
    <property type="match status" value="4"/>
</dbReference>
<dbReference type="InterPro" id="IPR002182">
    <property type="entry name" value="NB-ARC"/>
</dbReference>
<dbReference type="OrthoDB" id="582340at2"/>
<dbReference type="PANTHER" id="PTHR45641">
    <property type="entry name" value="TETRATRICOPEPTIDE REPEAT PROTEIN (AFU_ORTHOLOGUE AFUA_6G03870)"/>
    <property type="match status" value="1"/>
</dbReference>
<evidence type="ECO:0000313" key="5">
    <source>
        <dbReference type="EMBL" id="AFZ26549.1"/>
    </source>
</evidence>
<feature type="domain" description="NB-ARC" evidence="4">
    <location>
        <begin position="118"/>
        <end position="245"/>
    </location>
</feature>
<dbReference type="PROSITE" id="PS50005">
    <property type="entry name" value="TPR"/>
    <property type="match status" value="3"/>
</dbReference>
<dbReference type="InterPro" id="IPR011990">
    <property type="entry name" value="TPR-like_helical_dom_sf"/>
</dbReference>
<feature type="repeat" description="TPR" evidence="3">
    <location>
        <begin position="610"/>
        <end position="643"/>
    </location>
</feature>
<evidence type="ECO:0000313" key="6">
    <source>
        <dbReference type="Proteomes" id="UP000010475"/>
    </source>
</evidence>
<dbReference type="HOGENOM" id="CLU_000288_125_8_3"/>
<proteinExistence type="predicted"/>
<reference evidence="5 6" key="1">
    <citation type="submission" date="2012-06" db="EMBL/GenBank/DDBJ databases">
        <title>Finished chromosome of genome of Cylindrospermum stagnale PCC 7417.</title>
        <authorList>
            <consortium name="US DOE Joint Genome Institute"/>
            <person name="Gugger M."/>
            <person name="Coursin T."/>
            <person name="Rippka R."/>
            <person name="Tandeau De Marsac N."/>
            <person name="Huntemann M."/>
            <person name="Wei C.-L."/>
            <person name="Han J."/>
            <person name="Detter J.C."/>
            <person name="Han C."/>
            <person name="Tapia R."/>
            <person name="Chen A."/>
            <person name="Kyrpides N."/>
            <person name="Mavromatis K."/>
            <person name="Markowitz V."/>
            <person name="Szeto E."/>
            <person name="Ivanova N."/>
            <person name="Pagani I."/>
            <person name="Pati A."/>
            <person name="Goodwin L."/>
            <person name="Nordberg H.P."/>
            <person name="Cantor M.N."/>
            <person name="Hua S.X."/>
            <person name="Woyke T."/>
            <person name="Kerfeld C.A."/>
        </authorList>
    </citation>
    <scope>NUCLEOTIDE SEQUENCE [LARGE SCALE GENOMIC DNA]</scope>
    <source>
        <strain evidence="5 6">PCC 7417</strain>
    </source>
</reference>